<feature type="domain" description="Homeobox" evidence="21">
    <location>
        <begin position="533"/>
        <end position="577"/>
    </location>
</feature>
<evidence type="ECO:0000256" key="19">
    <source>
        <dbReference type="RuleBase" id="RU000682"/>
    </source>
</evidence>
<feature type="compositionally biased region" description="Basic and acidic residues" evidence="20">
    <location>
        <begin position="732"/>
        <end position="745"/>
    </location>
</feature>
<sequence>MSSRRKSTTPCMVLPSDVVEQDPDMEALEGNEGAESMADGPTEGAVVPMETETDFGQMEFHSGRGYLTLVHNTDSNQSNPFTVPTEYEGIHFSSEDCRSSRKRSGQTPLEQPISDLTAEGGFVQSEMEDSDDPSVTGIPLSKTPIMKMKSKSEPKRIAMSLKGTSESEAVTESEMELEPLEASVMSSSMAPELMNQKKLVMNPATIFPAGLAQVLSALQAQQCAQTQLLIPVSSIPTYSAAMDSNAVLVNTYKKFPYPSVSEIMGLAAQTKFSEEQIKIWFSAQRLKHGVSWTPEEVEEARRKQFNGTVHTVPQTITVIPAHHLSAANGLQSILQTCQIVGQPGLVLTQVGMANSIPVTTPITLTVAGMPIQSQTPKIATNQTSPALNETKRATTVQPPSLTPQENSALSADHFGLRPKKSKEQLAELKASYLKNQFASDAEIARIMKLTNLTKGEIKKWFSDTRYNQRNSKNTHAFIANDNPRGSSSATIVIDSSDEMPQSPTPSPVKEKETRSKTWNPFPDFTLQKFKEKTPEQLVVLEESFQKRDTPTDEELSRLRAETKLTRREIDAWFTEKRKTPVPDSSESKADGETSQKKGSQTPPGGKKLSKEKVTKKTPEQLHVLKTAFVRTQWPSTEEYDQLAEESGLPRSYIVNWFGDTRYAWKNGNLKWYFYYQSGNNLPIRFKSGRDILKEYYLKHKFLNEQDLDELVAKSNMSYEQVREWFAEIHRKEEMGTNPFEDKTGNEEQDEEEDESQGENETAVEEQGPALGDDDDTDDSDAWEPPQSVRKTLSVSEDQ</sequence>
<feature type="DNA-binding region" description="Homeobox" evidence="18">
    <location>
        <begin position="250"/>
        <end position="292"/>
    </location>
</feature>
<feature type="DNA-binding region" description="Homeobox" evidence="18">
    <location>
        <begin position="419"/>
        <end position="472"/>
    </location>
</feature>
<evidence type="ECO:0000256" key="7">
    <source>
        <dbReference type="ARBA" id="ARBA00022737"/>
    </source>
</evidence>
<keyword evidence="7" id="KW-0677">Repeat</keyword>
<dbReference type="SMART" id="SM00389">
    <property type="entry name" value="HOX"/>
    <property type="match status" value="5"/>
</dbReference>
<name>A0A673N0R7_9TELE</name>
<feature type="region of interest" description="Disordered" evidence="20">
    <location>
        <begin position="475"/>
        <end position="526"/>
    </location>
</feature>
<dbReference type="GO" id="GO:0000981">
    <property type="term" value="F:DNA-binding transcription factor activity, RNA polymerase II-specific"/>
    <property type="evidence" value="ECO:0007669"/>
    <property type="project" value="TreeGrafter"/>
</dbReference>
<dbReference type="FunFam" id="1.10.10.60:FF:000247">
    <property type="entry name" value="Zinc fingers and homeoboxes protein 2"/>
    <property type="match status" value="1"/>
</dbReference>
<evidence type="ECO:0000313" key="23">
    <source>
        <dbReference type="Proteomes" id="UP000472270"/>
    </source>
</evidence>
<gene>
    <name evidence="22" type="primary">LOC107719140</name>
</gene>
<reference evidence="22" key="2">
    <citation type="submission" date="2025-09" db="UniProtKB">
        <authorList>
            <consortium name="Ensembl"/>
        </authorList>
    </citation>
    <scope>IDENTIFICATION</scope>
</reference>
<dbReference type="Pfam" id="PF11569">
    <property type="entry name" value="Homez"/>
    <property type="match status" value="1"/>
</dbReference>
<evidence type="ECO:0000256" key="16">
    <source>
        <dbReference type="ARBA" id="ARBA00023242"/>
    </source>
</evidence>
<feature type="domain" description="Homeobox" evidence="21">
    <location>
        <begin position="607"/>
        <end position="667"/>
    </location>
</feature>
<keyword evidence="9" id="KW-0221">Differentiation</keyword>
<evidence type="ECO:0000256" key="17">
    <source>
        <dbReference type="ARBA" id="ARBA00040117"/>
    </source>
</evidence>
<dbReference type="InterPro" id="IPR009057">
    <property type="entry name" value="Homeodomain-like_sf"/>
</dbReference>
<evidence type="ECO:0000256" key="1">
    <source>
        <dbReference type="ARBA" id="ARBA00004123"/>
    </source>
</evidence>
<dbReference type="PANTHER" id="PTHR15467:SF4">
    <property type="entry name" value="ZINC FINGERS AND HOMEOBOXES PROTEIN 1"/>
    <property type="match status" value="1"/>
</dbReference>
<dbReference type="GO" id="GO:0003677">
    <property type="term" value="F:DNA binding"/>
    <property type="evidence" value="ECO:0007669"/>
    <property type="project" value="UniProtKB-UniRule"/>
</dbReference>
<dbReference type="GO" id="GO:0005634">
    <property type="term" value="C:nucleus"/>
    <property type="evidence" value="ECO:0007669"/>
    <property type="project" value="UniProtKB-SubCell"/>
</dbReference>
<evidence type="ECO:0000256" key="6">
    <source>
        <dbReference type="ARBA" id="ARBA00022723"/>
    </source>
</evidence>
<evidence type="ECO:0000259" key="21">
    <source>
        <dbReference type="PROSITE" id="PS50071"/>
    </source>
</evidence>
<evidence type="ECO:0000256" key="15">
    <source>
        <dbReference type="ARBA" id="ARBA00023163"/>
    </source>
</evidence>
<dbReference type="PANTHER" id="PTHR15467">
    <property type="entry name" value="ZINC-FINGERS AND HOMEOBOXES RELATED"/>
    <property type="match status" value="1"/>
</dbReference>
<keyword evidence="10" id="KW-0862">Zinc</keyword>
<keyword evidence="16 18" id="KW-0539">Nucleus</keyword>
<evidence type="ECO:0000256" key="9">
    <source>
        <dbReference type="ARBA" id="ARBA00022782"/>
    </source>
</evidence>
<feature type="domain" description="Homeobox" evidence="21">
    <location>
        <begin position="417"/>
        <end position="471"/>
    </location>
</feature>
<dbReference type="FunFam" id="1.10.10.60:FF:000062">
    <property type="entry name" value="zinc fingers and homeoboxes protein 3"/>
    <property type="match status" value="1"/>
</dbReference>
<keyword evidence="13 18" id="KW-0238">DNA-binding</keyword>
<dbReference type="FunFam" id="1.10.10.60:FF:000235">
    <property type="entry name" value="Zinc fingers and homeoboxes protein 1"/>
    <property type="match status" value="1"/>
</dbReference>
<feature type="DNA-binding region" description="Homeobox" evidence="18">
    <location>
        <begin position="535"/>
        <end position="578"/>
    </location>
</feature>
<evidence type="ECO:0000256" key="18">
    <source>
        <dbReference type="PROSITE-ProRule" id="PRU00108"/>
    </source>
</evidence>
<feature type="region of interest" description="Disordered" evidence="20">
    <location>
        <begin position="93"/>
        <end position="112"/>
    </location>
</feature>
<keyword evidence="5" id="KW-0597">Phosphoprotein</keyword>
<evidence type="ECO:0000256" key="4">
    <source>
        <dbReference type="ARBA" id="ARBA00022499"/>
    </source>
</evidence>
<evidence type="ECO:0000256" key="2">
    <source>
        <dbReference type="ARBA" id="ARBA00007440"/>
    </source>
</evidence>
<keyword evidence="23" id="KW-1185">Reference proteome</keyword>
<comment type="similarity">
    <text evidence="2">Belongs to the ZHX family.</text>
</comment>
<feature type="DNA-binding region" description="Homeobox" evidence="18">
    <location>
        <begin position="609"/>
        <end position="668"/>
    </location>
</feature>
<reference evidence="22" key="1">
    <citation type="submission" date="2025-08" db="UniProtKB">
        <authorList>
            <consortium name="Ensembl"/>
        </authorList>
    </citation>
    <scope>IDENTIFICATION</scope>
</reference>
<feature type="compositionally biased region" description="Acidic residues" evidence="20">
    <location>
        <begin position="771"/>
        <end position="781"/>
    </location>
</feature>
<feature type="region of interest" description="Disordered" evidence="20">
    <location>
        <begin position="732"/>
        <end position="798"/>
    </location>
</feature>
<evidence type="ECO:0000256" key="11">
    <source>
        <dbReference type="ARBA" id="ARBA00022843"/>
    </source>
</evidence>
<dbReference type="CDD" id="cd00086">
    <property type="entry name" value="homeodomain"/>
    <property type="match status" value="5"/>
</dbReference>
<dbReference type="GO" id="GO:0030154">
    <property type="term" value="P:cell differentiation"/>
    <property type="evidence" value="ECO:0007669"/>
    <property type="project" value="UniProtKB-KW"/>
</dbReference>
<evidence type="ECO:0000313" key="22">
    <source>
        <dbReference type="Ensembl" id="ENSSRHP00000095617.1"/>
    </source>
</evidence>
<proteinExistence type="inferred from homology"/>
<feature type="region of interest" description="Disordered" evidence="20">
    <location>
        <begin position="574"/>
        <end position="616"/>
    </location>
</feature>
<dbReference type="SUPFAM" id="SSF46689">
    <property type="entry name" value="Homeodomain-like"/>
    <property type="match status" value="5"/>
</dbReference>
<feature type="domain" description="Homeobox" evidence="21">
    <location>
        <begin position="248"/>
        <end position="291"/>
    </location>
</feature>
<keyword evidence="15" id="KW-0804">Transcription</keyword>
<evidence type="ECO:0000256" key="20">
    <source>
        <dbReference type="SAM" id="MobiDB-lite"/>
    </source>
</evidence>
<evidence type="ECO:0000256" key="3">
    <source>
        <dbReference type="ARBA" id="ARBA00022491"/>
    </source>
</evidence>
<dbReference type="GO" id="GO:0008270">
    <property type="term" value="F:zinc ion binding"/>
    <property type="evidence" value="ECO:0007669"/>
    <property type="project" value="UniProtKB-KW"/>
</dbReference>
<evidence type="ECO:0000256" key="8">
    <source>
        <dbReference type="ARBA" id="ARBA00022771"/>
    </source>
</evidence>
<evidence type="ECO:0000256" key="13">
    <source>
        <dbReference type="ARBA" id="ARBA00023125"/>
    </source>
</evidence>
<keyword evidence="12" id="KW-0805">Transcription regulation</keyword>
<feature type="region of interest" description="Disordered" evidence="20">
    <location>
        <begin position="148"/>
        <end position="176"/>
    </location>
</feature>
<comment type="subcellular location">
    <subcellularLocation>
        <location evidence="1 18 19">Nucleus</location>
    </subcellularLocation>
</comment>
<evidence type="ECO:0000256" key="14">
    <source>
        <dbReference type="ARBA" id="ARBA00023155"/>
    </source>
</evidence>
<keyword evidence="11" id="KW-0832">Ubl conjugation</keyword>
<dbReference type="InterPro" id="IPR001356">
    <property type="entry name" value="HD"/>
</dbReference>
<keyword evidence="4" id="KW-1017">Isopeptide bond</keyword>
<evidence type="ECO:0000256" key="10">
    <source>
        <dbReference type="ARBA" id="ARBA00022833"/>
    </source>
</evidence>
<evidence type="ECO:0000256" key="5">
    <source>
        <dbReference type="ARBA" id="ARBA00022553"/>
    </source>
</evidence>
<feature type="compositionally biased region" description="Basic and acidic residues" evidence="20">
    <location>
        <begin position="574"/>
        <end position="595"/>
    </location>
</feature>
<keyword evidence="8" id="KW-0863">Zinc-finger</keyword>
<keyword evidence="3" id="KW-0678">Repressor</keyword>
<protein>
    <recommendedName>
        <fullName evidence="17">Zinc fingers and homeoboxes protein 1</fullName>
    </recommendedName>
</protein>
<evidence type="ECO:0000256" key="12">
    <source>
        <dbReference type="ARBA" id="ARBA00023015"/>
    </source>
</evidence>
<feature type="compositionally biased region" description="Acidic residues" evidence="20">
    <location>
        <begin position="19"/>
        <end position="29"/>
    </location>
</feature>
<feature type="compositionally biased region" description="Acidic residues" evidence="20">
    <location>
        <begin position="746"/>
        <end position="763"/>
    </location>
</feature>
<dbReference type="Pfam" id="PF00046">
    <property type="entry name" value="Homeodomain"/>
    <property type="match status" value="4"/>
</dbReference>
<dbReference type="Ensembl" id="ENSSRHT00000098216.1">
    <property type="protein sequence ID" value="ENSSRHP00000095617.1"/>
    <property type="gene ID" value="ENSSRHG00000047022.1"/>
</dbReference>
<keyword evidence="6" id="KW-0479">Metal-binding</keyword>
<dbReference type="InterPro" id="IPR024578">
    <property type="entry name" value="Homez_homeobox_dom"/>
</dbReference>
<dbReference type="Proteomes" id="UP000472270">
    <property type="component" value="Unassembled WGS sequence"/>
</dbReference>
<dbReference type="AlphaFoldDB" id="A0A673N0R7"/>
<dbReference type="Gene3D" id="1.10.10.60">
    <property type="entry name" value="Homeodomain-like"/>
    <property type="match status" value="5"/>
</dbReference>
<keyword evidence="14 18" id="KW-0371">Homeobox</keyword>
<feature type="region of interest" description="Disordered" evidence="20">
    <location>
        <begin position="1"/>
        <end position="45"/>
    </location>
</feature>
<organism evidence="22 23">
    <name type="scientific">Sinocyclocheilus rhinocerous</name>
    <dbReference type="NCBI Taxonomy" id="307959"/>
    <lineage>
        <taxon>Eukaryota</taxon>
        <taxon>Metazoa</taxon>
        <taxon>Chordata</taxon>
        <taxon>Craniata</taxon>
        <taxon>Vertebrata</taxon>
        <taxon>Euteleostomi</taxon>
        <taxon>Actinopterygii</taxon>
        <taxon>Neopterygii</taxon>
        <taxon>Teleostei</taxon>
        <taxon>Ostariophysi</taxon>
        <taxon>Cypriniformes</taxon>
        <taxon>Cyprinidae</taxon>
        <taxon>Cyprininae</taxon>
        <taxon>Sinocyclocheilus</taxon>
    </lineage>
</organism>
<accession>A0A673N0R7</accession>
<feature type="compositionally biased region" description="Polar residues" evidence="20">
    <location>
        <begin position="788"/>
        <end position="798"/>
    </location>
</feature>
<dbReference type="PROSITE" id="PS50071">
    <property type="entry name" value="HOMEOBOX_2"/>
    <property type="match status" value="4"/>
</dbReference>